<keyword evidence="1" id="KW-0808">Transferase</keyword>
<accession>A0ABY6IBZ1</accession>
<organism evidence="1 2">
    <name type="scientific">Streptomyces peucetius</name>
    <dbReference type="NCBI Taxonomy" id="1950"/>
    <lineage>
        <taxon>Bacteria</taxon>
        <taxon>Bacillati</taxon>
        <taxon>Actinomycetota</taxon>
        <taxon>Actinomycetes</taxon>
        <taxon>Kitasatosporales</taxon>
        <taxon>Streptomycetaceae</taxon>
        <taxon>Streptomyces</taxon>
    </lineage>
</organism>
<gene>
    <name evidence="1" type="ORF">OGH68_19175</name>
</gene>
<dbReference type="GO" id="GO:0032259">
    <property type="term" value="P:methylation"/>
    <property type="evidence" value="ECO:0007669"/>
    <property type="project" value="UniProtKB-KW"/>
</dbReference>
<name>A0ABY6IBZ1_STRPE</name>
<protein>
    <submittedName>
        <fullName evidence="1">SAM-dependent methyltransferase</fullName>
    </submittedName>
</protein>
<dbReference type="Proteomes" id="UP001163878">
    <property type="component" value="Chromosome"/>
</dbReference>
<dbReference type="RefSeq" id="WP_264245608.1">
    <property type="nucleotide sequence ID" value="NZ_CP107567.1"/>
</dbReference>
<dbReference type="InterPro" id="IPR029063">
    <property type="entry name" value="SAM-dependent_MTases_sf"/>
</dbReference>
<sequence>MSDENRPDEVSIPYDVPTSARAYGWMLGGKDNYEVDRAFCLATLPDFPECVDIARQNRQFLFRAVRHLAQEMGIRQFLDMGCGLPTDNNVHQVAQRFAPDARVVYVDIDPIVLAHGHALLADNATTTVITADMRDQRSVMDHPDVRRLIDFREPVAVLFLSVGHHLVDADEPRRILRTVVDRAAPGSCVGFSHVVCDDPVRGAEMTAHIASRGIPWQTRTPAEVDALVEGLVPVEPGLVDLAHWRPDPDQPPLAPVHADLAPYLGASKGKKDGKGLYEYGGLLQVPRA</sequence>
<dbReference type="PIRSF" id="PIRSF017393">
    <property type="entry name" value="MTase_SAV2177"/>
    <property type="match status" value="1"/>
</dbReference>
<evidence type="ECO:0000313" key="2">
    <source>
        <dbReference type="Proteomes" id="UP001163878"/>
    </source>
</evidence>
<keyword evidence="1" id="KW-0489">Methyltransferase</keyword>
<evidence type="ECO:0000313" key="1">
    <source>
        <dbReference type="EMBL" id="UYQ63377.1"/>
    </source>
</evidence>
<dbReference type="Pfam" id="PF04672">
    <property type="entry name" value="Methyltransf_19"/>
    <property type="match status" value="1"/>
</dbReference>
<reference evidence="1" key="1">
    <citation type="submission" date="2022-10" db="EMBL/GenBank/DDBJ databases">
        <title>Cytochrome P450 Catalyzes Benzene Ring Formation in the Biosynthesis of Trialkyl-Substituted Aromatic Polyketides.</title>
        <authorList>
            <person name="Zhao E."/>
            <person name="Ge H."/>
        </authorList>
    </citation>
    <scope>NUCLEOTIDE SEQUENCE</scope>
    <source>
        <strain evidence="1">NA0869</strain>
    </source>
</reference>
<keyword evidence="2" id="KW-1185">Reference proteome</keyword>
<dbReference type="SUPFAM" id="SSF53335">
    <property type="entry name" value="S-adenosyl-L-methionine-dependent methyltransferases"/>
    <property type="match status" value="1"/>
</dbReference>
<dbReference type="EMBL" id="CP107567">
    <property type="protein sequence ID" value="UYQ63377.1"/>
    <property type="molecule type" value="Genomic_DNA"/>
</dbReference>
<dbReference type="GO" id="GO:0008168">
    <property type="term" value="F:methyltransferase activity"/>
    <property type="evidence" value="ECO:0007669"/>
    <property type="project" value="UniProtKB-KW"/>
</dbReference>
<proteinExistence type="predicted"/>
<dbReference type="Gene3D" id="3.40.50.150">
    <property type="entry name" value="Vaccinia Virus protein VP39"/>
    <property type="match status" value="1"/>
</dbReference>
<dbReference type="InterPro" id="IPR006764">
    <property type="entry name" value="SAM_dep_MeTrfase_SAV2177_type"/>
</dbReference>